<organism evidence="2 3">
    <name type="scientific">Tanacetum coccineum</name>
    <dbReference type="NCBI Taxonomy" id="301880"/>
    <lineage>
        <taxon>Eukaryota</taxon>
        <taxon>Viridiplantae</taxon>
        <taxon>Streptophyta</taxon>
        <taxon>Embryophyta</taxon>
        <taxon>Tracheophyta</taxon>
        <taxon>Spermatophyta</taxon>
        <taxon>Magnoliopsida</taxon>
        <taxon>eudicotyledons</taxon>
        <taxon>Gunneridae</taxon>
        <taxon>Pentapetalae</taxon>
        <taxon>asterids</taxon>
        <taxon>campanulids</taxon>
        <taxon>Asterales</taxon>
        <taxon>Asteraceae</taxon>
        <taxon>Asteroideae</taxon>
        <taxon>Anthemideae</taxon>
        <taxon>Anthemidinae</taxon>
        <taxon>Tanacetum</taxon>
    </lineage>
</organism>
<name>A0ABQ5AJD3_9ASTR</name>
<dbReference type="Proteomes" id="UP001151760">
    <property type="component" value="Unassembled WGS sequence"/>
</dbReference>
<dbReference type="SUPFAM" id="SSF56672">
    <property type="entry name" value="DNA/RNA polymerases"/>
    <property type="match status" value="1"/>
</dbReference>
<dbReference type="InterPro" id="IPR043128">
    <property type="entry name" value="Rev_trsase/Diguanyl_cyclase"/>
</dbReference>
<dbReference type="Gene3D" id="3.30.70.270">
    <property type="match status" value="1"/>
</dbReference>
<keyword evidence="3" id="KW-1185">Reference proteome</keyword>
<accession>A0ABQ5AJD3</accession>
<reference evidence="2" key="1">
    <citation type="journal article" date="2022" name="Int. J. Mol. Sci.">
        <title>Draft Genome of Tanacetum Coccineum: Genomic Comparison of Closely Related Tanacetum-Family Plants.</title>
        <authorList>
            <person name="Yamashiro T."/>
            <person name="Shiraishi A."/>
            <person name="Nakayama K."/>
            <person name="Satake H."/>
        </authorList>
    </citation>
    <scope>NUCLEOTIDE SEQUENCE</scope>
</reference>
<proteinExistence type="predicted"/>
<sequence>MSSPNHPTSNIEDAFSSNFPDYIPASSDYSPASPGNTYSSSSNNSFGLVPIASPTLSLFHDDAYMKNKSKEISRRPSQKTSTSKAPAHDHRAAIRNTIADSVTTAALEAIACNNTNADKTKRNTEEIEASYSKENVATKDFHKLPTFQFQRNWQPNVPAMGARYGEKLWKLSSGIALERKALAISAKRPPTKMPGRAYMLRDRNVHQDLERSHDTFYNIEMVDGNLIKLGSFDVVIGMDWLSKYHARIICDEKVVHIPINGETLIIKGLSVYSKMNLRSGYHQLRVRDEDIPKTAFRTCIVQFLGHLIDSQGLHVDAPSKNEAVNNLTSPTTPIRNNVNNYGLAGLISGDLSKISRKCKVQLNWINPDNKSISGEKPRLAFQLKT</sequence>
<dbReference type="EMBL" id="BQNB010012374">
    <property type="protein sequence ID" value="GJT02760.1"/>
    <property type="molecule type" value="Genomic_DNA"/>
</dbReference>
<comment type="caution">
    <text evidence="2">The sequence shown here is derived from an EMBL/GenBank/DDBJ whole genome shotgun (WGS) entry which is preliminary data.</text>
</comment>
<dbReference type="Gene3D" id="3.10.10.10">
    <property type="entry name" value="HIV Type 1 Reverse Transcriptase, subunit A, domain 1"/>
    <property type="match status" value="1"/>
</dbReference>
<dbReference type="InterPro" id="IPR043502">
    <property type="entry name" value="DNA/RNA_pol_sf"/>
</dbReference>
<evidence type="ECO:0000313" key="3">
    <source>
        <dbReference type="Proteomes" id="UP001151760"/>
    </source>
</evidence>
<evidence type="ECO:0000256" key="1">
    <source>
        <dbReference type="SAM" id="MobiDB-lite"/>
    </source>
</evidence>
<gene>
    <name evidence="2" type="ORF">Tco_0823929</name>
</gene>
<evidence type="ECO:0008006" key="4">
    <source>
        <dbReference type="Google" id="ProtNLM"/>
    </source>
</evidence>
<feature type="region of interest" description="Disordered" evidence="1">
    <location>
        <begin position="68"/>
        <end position="89"/>
    </location>
</feature>
<dbReference type="Pfam" id="PF08284">
    <property type="entry name" value="RVP_2"/>
    <property type="match status" value="1"/>
</dbReference>
<reference evidence="2" key="2">
    <citation type="submission" date="2022-01" db="EMBL/GenBank/DDBJ databases">
        <authorList>
            <person name="Yamashiro T."/>
            <person name="Shiraishi A."/>
            <person name="Satake H."/>
            <person name="Nakayama K."/>
        </authorList>
    </citation>
    <scope>NUCLEOTIDE SEQUENCE</scope>
</reference>
<protein>
    <recommendedName>
        <fullName evidence="4">Reverse transcriptase domain-containing protein</fullName>
    </recommendedName>
</protein>
<evidence type="ECO:0000313" key="2">
    <source>
        <dbReference type="EMBL" id="GJT02760.1"/>
    </source>
</evidence>